<sequence>MMNSLSSSMETLAISHRLQPPHLHHRSSSIRPPFSFSFTPPSLSLTTNNSSFPTLKCKCVAQSPTSSVDHSEKFKEAAKHGNLIPLYRSIFSDHLTPVLAYRCLVKEDDRDAPSFLFESVEPGLKASNVPDKLSIGLRGKLKFLSVKVFSLPFGVCATVRRMGIIKALASWLGHPLVTKFCLSIRIPGLVPASKENMVTVMDHHEGRKTEEFVEDPMSVPRKIMEQWNPQRIDELPDAFCGGWVGYFSYDTVRYVEKKKLPFSKAPEDDRNLPDVHLGLYDDVIVFDHVEKKAHVIHWVRLDQYSSVDEAFKDGMDRLGTLVSRVHDIIPPRLSPGSIKLYTSLFGPSLKKSNMTSEAYKEAVLQAKEHILAGDIFQIVLSQRFERRTFADPFEVYRALRIVNPSPYMTYLQARGCILVASSPEILTRVKKERKTPTEDFMLENQLLHDEKQCAEHIMLVDLGRNDVGKVSKPGSVNVEKLMNVERYSHVMHISSTVTGELLDDLSTWDALRAALPVGTVSGAPKVKAMELIDELEVSRRGPYSGGFGGISFTGDMDIALALRTIVFPTAPRYDTMYSYRDANKRRDWIAYLQAGAGIVADSDPGDEQRECENKAAALVRAIDLAESFCR</sequence>
<organism evidence="11 12">
    <name type="scientific">Centaurea solstitialis</name>
    <name type="common">yellow star-thistle</name>
    <dbReference type="NCBI Taxonomy" id="347529"/>
    <lineage>
        <taxon>Eukaryota</taxon>
        <taxon>Viridiplantae</taxon>
        <taxon>Streptophyta</taxon>
        <taxon>Embryophyta</taxon>
        <taxon>Tracheophyta</taxon>
        <taxon>Spermatophyta</taxon>
        <taxon>Magnoliopsida</taxon>
        <taxon>eudicotyledons</taxon>
        <taxon>Gunneridae</taxon>
        <taxon>Pentapetalae</taxon>
        <taxon>asterids</taxon>
        <taxon>campanulids</taxon>
        <taxon>Asterales</taxon>
        <taxon>Asteraceae</taxon>
        <taxon>Carduoideae</taxon>
        <taxon>Cardueae</taxon>
        <taxon>Centaureinae</taxon>
        <taxon>Centaurea</taxon>
    </lineage>
</organism>
<dbReference type="GO" id="GO:0004049">
    <property type="term" value="F:anthranilate synthase activity"/>
    <property type="evidence" value="ECO:0007669"/>
    <property type="project" value="UniProtKB-EC"/>
</dbReference>
<keyword evidence="6" id="KW-0822">Tryptophan biosynthesis</keyword>
<evidence type="ECO:0000256" key="2">
    <source>
        <dbReference type="ARBA" id="ARBA00009562"/>
    </source>
</evidence>
<dbReference type="EC" id="4.1.3.27" evidence="4"/>
<comment type="pathway">
    <text evidence="1">Amino-acid biosynthesis; L-tryptophan biosynthesis; L-tryptophan from chorismate: step 1/5.</text>
</comment>
<dbReference type="Pfam" id="PF04715">
    <property type="entry name" value="Anth_synt_I_N"/>
    <property type="match status" value="1"/>
</dbReference>
<evidence type="ECO:0000256" key="5">
    <source>
        <dbReference type="ARBA" id="ARBA00022605"/>
    </source>
</evidence>
<protein>
    <recommendedName>
        <fullName evidence="4">anthranilate synthase</fullName>
        <ecNumber evidence="4">4.1.3.27</ecNumber>
    </recommendedName>
</protein>
<dbReference type="Proteomes" id="UP001172457">
    <property type="component" value="Chromosome 1"/>
</dbReference>
<evidence type="ECO:0000259" key="10">
    <source>
        <dbReference type="Pfam" id="PF04715"/>
    </source>
</evidence>
<evidence type="ECO:0000256" key="8">
    <source>
        <dbReference type="ARBA" id="ARBA00023239"/>
    </source>
</evidence>
<gene>
    <name evidence="11" type="ORF">OSB04_001246</name>
</gene>
<keyword evidence="5" id="KW-0028">Amino-acid biosynthesis</keyword>
<dbReference type="FunFam" id="3.60.120.10:FF:000003">
    <property type="entry name" value="Anthranilate synthase component 1"/>
    <property type="match status" value="1"/>
</dbReference>
<evidence type="ECO:0000256" key="6">
    <source>
        <dbReference type="ARBA" id="ARBA00022822"/>
    </source>
</evidence>
<dbReference type="PRINTS" id="PR00095">
    <property type="entry name" value="ANTSNTHASEI"/>
</dbReference>
<dbReference type="GO" id="GO:0000162">
    <property type="term" value="P:L-tryptophan biosynthetic process"/>
    <property type="evidence" value="ECO:0007669"/>
    <property type="project" value="UniProtKB-KW"/>
</dbReference>
<keyword evidence="7" id="KW-0057">Aromatic amino acid biosynthesis</keyword>
<keyword evidence="8" id="KW-0456">Lyase</keyword>
<feature type="domain" description="Anthranilate synthase component I N-terminal" evidence="10">
    <location>
        <begin position="194"/>
        <end position="294"/>
    </location>
</feature>
<proteinExistence type="inferred from homology"/>
<name>A0AA38WSK0_9ASTR</name>
<dbReference type="SUPFAM" id="SSF56322">
    <property type="entry name" value="ADC synthase"/>
    <property type="match status" value="1"/>
</dbReference>
<feature type="domain" description="Chorismate-utilising enzyme C-terminal" evidence="9">
    <location>
        <begin position="356"/>
        <end position="614"/>
    </location>
</feature>
<comment type="subunit">
    <text evidence="3">Heterotetramer consisting of two non-identical subunits: a beta subunit and a large alpha subunit.</text>
</comment>
<dbReference type="AlphaFoldDB" id="A0AA38WSK0"/>
<dbReference type="InterPro" id="IPR015890">
    <property type="entry name" value="Chorismate_C"/>
</dbReference>
<dbReference type="Gene3D" id="3.60.120.10">
    <property type="entry name" value="Anthranilate synthase"/>
    <property type="match status" value="1"/>
</dbReference>
<comment type="caution">
    <text evidence="11">The sequence shown here is derived from an EMBL/GenBank/DDBJ whole genome shotgun (WGS) entry which is preliminary data.</text>
</comment>
<dbReference type="InterPro" id="IPR005801">
    <property type="entry name" value="ADC_synthase"/>
</dbReference>
<evidence type="ECO:0000259" key="9">
    <source>
        <dbReference type="Pfam" id="PF00425"/>
    </source>
</evidence>
<dbReference type="Pfam" id="PF00425">
    <property type="entry name" value="Chorismate_bind"/>
    <property type="match status" value="1"/>
</dbReference>
<evidence type="ECO:0000313" key="12">
    <source>
        <dbReference type="Proteomes" id="UP001172457"/>
    </source>
</evidence>
<comment type="similarity">
    <text evidence="2">Belongs to the anthranilate synthase component I family.</text>
</comment>
<dbReference type="PANTHER" id="PTHR11236:SF9">
    <property type="entry name" value="ANTHRANILATE SYNTHASE COMPONENT 1"/>
    <property type="match status" value="1"/>
</dbReference>
<dbReference type="PANTHER" id="PTHR11236">
    <property type="entry name" value="AMINOBENZOATE/ANTHRANILATE SYNTHASE"/>
    <property type="match status" value="1"/>
</dbReference>
<dbReference type="InterPro" id="IPR019999">
    <property type="entry name" value="Anth_synth_I-like"/>
</dbReference>
<keyword evidence="12" id="KW-1185">Reference proteome</keyword>
<evidence type="ECO:0000256" key="7">
    <source>
        <dbReference type="ARBA" id="ARBA00023141"/>
    </source>
</evidence>
<evidence type="ECO:0000313" key="11">
    <source>
        <dbReference type="EMBL" id="KAJ9565280.1"/>
    </source>
</evidence>
<accession>A0AA38WSK0</accession>
<evidence type="ECO:0000256" key="3">
    <source>
        <dbReference type="ARBA" id="ARBA00011653"/>
    </source>
</evidence>
<dbReference type="EMBL" id="JARYMX010000001">
    <property type="protein sequence ID" value="KAJ9565280.1"/>
    <property type="molecule type" value="Genomic_DNA"/>
</dbReference>
<dbReference type="InterPro" id="IPR006805">
    <property type="entry name" value="Anth_synth_I_N"/>
</dbReference>
<reference evidence="11" key="1">
    <citation type="submission" date="2023-03" db="EMBL/GenBank/DDBJ databases">
        <title>Chromosome-scale reference genome and RAD-based genetic map of yellow starthistle (Centaurea solstitialis) reveal putative structural variation and QTLs associated with invader traits.</title>
        <authorList>
            <person name="Reatini B."/>
            <person name="Cang F.A."/>
            <person name="Jiang Q."/>
            <person name="Mckibben M.T.W."/>
            <person name="Barker M.S."/>
            <person name="Rieseberg L.H."/>
            <person name="Dlugosch K.M."/>
        </authorList>
    </citation>
    <scope>NUCLEOTIDE SEQUENCE</scope>
    <source>
        <strain evidence="11">CAN-66</strain>
        <tissue evidence="11">Leaf</tissue>
    </source>
</reference>
<evidence type="ECO:0000256" key="1">
    <source>
        <dbReference type="ARBA" id="ARBA00004873"/>
    </source>
</evidence>
<evidence type="ECO:0000256" key="4">
    <source>
        <dbReference type="ARBA" id="ARBA00012266"/>
    </source>
</evidence>